<keyword evidence="3" id="KW-1185">Reference proteome</keyword>
<dbReference type="STRING" id="112901.SAMN04488500_1203"/>
<evidence type="ECO:0000313" key="3">
    <source>
        <dbReference type="Proteomes" id="UP000192738"/>
    </source>
</evidence>
<dbReference type="SMART" id="SM01321">
    <property type="entry name" value="Y1_Tnp"/>
    <property type="match status" value="1"/>
</dbReference>
<dbReference type="GO" id="GO:0006313">
    <property type="term" value="P:DNA transposition"/>
    <property type="evidence" value="ECO:0007669"/>
    <property type="project" value="InterPro"/>
</dbReference>
<dbReference type="RefSeq" id="WP_084577487.1">
    <property type="nucleotide sequence ID" value="NZ_CP155572.1"/>
</dbReference>
<evidence type="ECO:0000259" key="1">
    <source>
        <dbReference type="SMART" id="SM01321"/>
    </source>
</evidence>
<dbReference type="InterPro" id="IPR002686">
    <property type="entry name" value="Transposase_17"/>
</dbReference>
<feature type="domain" description="Transposase IS200-like" evidence="1">
    <location>
        <begin position="9"/>
        <end position="123"/>
    </location>
</feature>
<dbReference type="AlphaFoldDB" id="A0A1W2E3H9"/>
<sequence>MARKPRVHYEGAIYHVIARGNNRSRVFETDEEKGKYLEILSDYKKRYSFQLYAYVIMDNHVHLLIQIGKDPLAKIMQGIQQRYTQYYNWQHKHSGHVFEQRYKALLCEKESYVMTLICYIHQNPVRANILEGVNYRWSSHPSYVKRARGLVNVEFILDTLSSNPIKAVEKYLDLVGVAVNKPEYNNESVQGKEDQKVFLKEEKEKRRTELTWEQLIENITVEEEVNPEMLLGKCRIRQVVAARKRLIYEVIDRNLMTRTQLAKMLQMDPANITRIWQALMDNQEINAK</sequence>
<organism evidence="2 3">
    <name type="scientific">Sporomusa malonica</name>
    <dbReference type="NCBI Taxonomy" id="112901"/>
    <lineage>
        <taxon>Bacteria</taxon>
        <taxon>Bacillati</taxon>
        <taxon>Bacillota</taxon>
        <taxon>Negativicutes</taxon>
        <taxon>Selenomonadales</taxon>
        <taxon>Sporomusaceae</taxon>
        <taxon>Sporomusa</taxon>
    </lineage>
</organism>
<dbReference type="PANTHER" id="PTHR34322">
    <property type="entry name" value="TRANSPOSASE, Y1_TNP DOMAIN-CONTAINING"/>
    <property type="match status" value="1"/>
</dbReference>
<accession>A0A1W2E3H9</accession>
<dbReference type="SUPFAM" id="SSF143422">
    <property type="entry name" value="Transposase IS200-like"/>
    <property type="match status" value="1"/>
</dbReference>
<dbReference type="Proteomes" id="UP000192738">
    <property type="component" value="Unassembled WGS sequence"/>
</dbReference>
<proteinExistence type="predicted"/>
<dbReference type="Gene3D" id="3.30.70.1290">
    <property type="entry name" value="Transposase IS200-like"/>
    <property type="match status" value="1"/>
</dbReference>
<dbReference type="Pfam" id="PF01797">
    <property type="entry name" value="Y1_Tnp"/>
    <property type="match status" value="1"/>
</dbReference>
<evidence type="ECO:0000313" key="2">
    <source>
        <dbReference type="EMBL" id="SMD03932.1"/>
    </source>
</evidence>
<gene>
    <name evidence="2" type="ORF">SAMN04488500_1203</name>
</gene>
<dbReference type="EMBL" id="FWXI01000020">
    <property type="protein sequence ID" value="SMD03932.1"/>
    <property type="molecule type" value="Genomic_DNA"/>
</dbReference>
<reference evidence="2 3" key="1">
    <citation type="submission" date="2017-04" db="EMBL/GenBank/DDBJ databases">
        <authorList>
            <person name="Afonso C.L."/>
            <person name="Miller P.J."/>
            <person name="Scott M.A."/>
            <person name="Spackman E."/>
            <person name="Goraichik I."/>
            <person name="Dimitrov K.M."/>
            <person name="Suarez D.L."/>
            <person name="Swayne D.E."/>
        </authorList>
    </citation>
    <scope>NUCLEOTIDE SEQUENCE [LARGE SCALE GENOMIC DNA]</scope>
    <source>
        <strain evidence="2 3">DSM 5090</strain>
    </source>
</reference>
<name>A0A1W2E3H9_9FIRM</name>
<dbReference type="GO" id="GO:0003677">
    <property type="term" value="F:DNA binding"/>
    <property type="evidence" value="ECO:0007669"/>
    <property type="project" value="InterPro"/>
</dbReference>
<dbReference type="InterPro" id="IPR036515">
    <property type="entry name" value="Transposase_17_sf"/>
</dbReference>
<protein>
    <submittedName>
        <fullName evidence="2">REP element-mobilizing transposase RayT</fullName>
    </submittedName>
</protein>
<dbReference type="OrthoDB" id="9788881at2"/>
<dbReference type="PANTHER" id="PTHR34322:SF2">
    <property type="entry name" value="TRANSPOSASE IS200-LIKE DOMAIN-CONTAINING PROTEIN"/>
    <property type="match status" value="1"/>
</dbReference>
<dbReference type="GO" id="GO:0004803">
    <property type="term" value="F:transposase activity"/>
    <property type="evidence" value="ECO:0007669"/>
    <property type="project" value="InterPro"/>
</dbReference>